<keyword evidence="3 7" id="KW-0808">Transferase</keyword>
<name>A0A543PMI3_9MICO</name>
<dbReference type="Pfam" id="PF23186">
    <property type="entry name" value="DUF7059"/>
    <property type="match status" value="1"/>
</dbReference>
<dbReference type="GO" id="GO:0035657">
    <property type="term" value="C:eRF1 methyltransferase complex"/>
    <property type="evidence" value="ECO:0007669"/>
    <property type="project" value="TreeGrafter"/>
</dbReference>
<dbReference type="InterPro" id="IPR029063">
    <property type="entry name" value="SAM-dependent_MTases_sf"/>
</dbReference>
<dbReference type="Gene3D" id="3.40.50.150">
    <property type="entry name" value="Vaccinia Virus protein VP39"/>
    <property type="match status" value="1"/>
</dbReference>
<dbReference type="RefSeq" id="WP_141824531.1">
    <property type="nucleotide sequence ID" value="NZ_BAAAQC010000013.1"/>
</dbReference>
<protein>
    <submittedName>
        <fullName evidence="7">Methyltransferase family protein</fullName>
    </submittedName>
</protein>
<feature type="domain" description="Methyltransferase small" evidence="5">
    <location>
        <begin position="158"/>
        <end position="246"/>
    </location>
</feature>
<evidence type="ECO:0000313" key="8">
    <source>
        <dbReference type="Proteomes" id="UP000320085"/>
    </source>
</evidence>
<comment type="similarity">
    <text evidence="1">Belongs to the eukaryotic/archaeal PrmC-related family.</text>
</comment>
<reference evidence="7 8" key="1">
    <citation type="submission" date="2019-06" db="EMBL/GenBank/DDBJ databases">
        <title>Sequencing the genomes of 1000 actinobacteria strains.</title>
        <authorList>
            <person name="Klenk H.-P."/>
        </authorList>
    </citation>
    <scope>NUCLEOTIDE SEQUENCE [LARGE SCALE GENOMIC DNA]</scope>
    <source>
        <strain evidence="7 8">DSM 21776</strain>
    </source>
</reference>
<dbReference type="AlphaFoldDB" id="A0A543PMI3"/>
<evidence type="ECO:0000256" key="4">
    <source>
        <dbReference type="ARBA" id="ARBA00022691"/>
    </source>
</evidence>
<gene>
    <name evidence="7" type="ORF">FHX52_4527</name>
</gene>
<dbReference type="GO" id="GO:0008170">
    <property type="term" value="F:N-methyltransferase activity"/>
    <property type="evidence" value="ECO:0007669"/>
    <property type="project" value="UniProtKB-ARBA"/>
</dbReference>
<dbReference type="InterPro" id="IPR002052">
    <property type="entry name" value="DNA_methylase_N6_adenine_CS"/>
</dbReference>
<proteinExistence type="inferred from homology"/>
<keyword evidence="4" id="KW-0949">S-adenosyl-L-methionine</keyword>
<dbReference type="GO" id="GO:0003676">
    <property type="term" value="F:nucleic acid binding"/>
    <property type="evidence" value="ECO:0007669"/>
    <property type="project" value="InterPro"/>
</dbReference>
<dbReference type="GO" id="GO:0008757">
    <property type="term" value="F:S-adenosylmethionine-dependent methyltransferase activity"/>
    <property type="evidence" value="ECO:0007669"/>
    <property type="project" value="TreeGrafter"/>
</dbReference>
<dbReference type="GO" id="GO:0032259">
    <property type="term" value="P:methylation"/>
    <property type="evidence" value="ECO:0007669"/>
    <property type="project" value="UniProtKB-KW"/>
</dbReference>
<evidence type="ECO:0000259" key="6">
    <source>
        <dbReference type="Pfam" id="PF23186"/>
    </source>
</evidence>
<dbReference type="Proteomes" id="UP000320085">
    <property type="component" value="Unassembled WGS sequence"/>
</dbReference>
<dbReference type="CDD" id="cd02440">
    <property type="entry name" value="AdoMet_MTases"/>
    <property type="match status" value="1"/>
</dbReference>
<accession>A0A543PMI3</accession>
<dbReference type="InterPro" id="IPR055487">
    <property type="entry name" value="DUF7059"/>
</dbReference>
<evidence type="ECO:0000259" key="5">
    <source>
        <dbReference type="Pfam" id="PF05175"/>
    </source>
</evidence>
<dbReference type="EMBL" id="VFQF01000003">
    <property type="protein sequence ID" value="TQN45288.1"/>
    <property type="molecule type" value="Genomic_DNA"/>
</dbReference>
<dbReference type="OrthoDB" id="129465at2"/>
<feature type="domain" description="DUF7059" evidence="6">
    <location>
        <begin position="23"/>
        <end position="103"/>
    </location>
</feature>
<evidence type="ECO:0000256" key="3">
    <source>
        <dbReference type="ARBA" id="ARBA00022679"/>
    </source>
</evidence>
<dbReference type="PROSITE" id="PS00092">
    <property type="entry name" value="N6_MTASE"/>
    <property type="match status" value="1"/>
</dbReference>
<evidence type="ECO:0000256" key="1">
    <source>
        <dbReference type="ARBA" id="ARBA00006149"/>
    </source>
</evidence>
<dbReference type="GO" id="GO:0008276">
    <property type="term" value="F:protein methyltransferase activity"/>
    <property type="evidence" value="ECO:0007669"/>
    <property type="project" value="TreeGrafter"/>
</dbReference>
<evidence type="ECO:0000256" key="2">
    <source>
        <dbReference type="ARBA" id="ARBA00022603"/>
    </source>
</evidence>
<dbReference type="Pfam" id="PF05175">
    <property type="entry name" value="MTS"/>
    <property type="match status" value="1"/>
</dbReference>
<organism evidence="7 8">
    <name type="scientific">Humibacillus xanthopallidus</name>
    <dbReference type="NCBI Taxonomy" id="412689"/>
    <lineage>
        <taxon>Bacteria</taxon>
        <taxon>Bacillati</taxon>
        <taxon>Actinomycetota</taxon>
        <taxon>Actinomycetes</taxon>
        <taxon>Micrococcales</taxon>
        <taxon>Intrasporangiaceae</taxon>
        <taxon>Humibacillus</taxon>
    </lineage>
</organism>
<dbReference type="SUPFAM" id="SSF53335">
    <property type="entry name" value="S-adenosyl-L-methionine-dependent methyltransferases"/>
    <property type="match status" value="1"/>
</dbReference>
<sequence length="514" mass="53809">MSARTTPVVDAGLIALLRADLTAADFTLDGVAERLGPVASAALHREQALPALLATDGAQDACGVLIRLFTLGRPVPTRALASALPTLGLDGARALGLVAGGGAGEPAEPADGWGSATCDLRPYADDAHEWWVASDLSEVSTGQALPEDHVLGIGGASTTLASWTIRRPARRALDLGVGSGVQALHLSSHCDSIVATDISERALAFAAFTAALAGVDLDLRQGDLLEPVAGESFSLVVSNPPFVITPRTDDVPLYEYRDGGRAGDAIVRALVRQVGSVLEPGGVAQFLGNWEVPAGRTWRDVWSDWLDEQARDGVALDAWVVQRDSQDPAEYAELWSRDGGSLPGSPEHSRMYAAWLADFASRGVETVGFGVVTLQRPETDRATWRSLDEAPGAVAAPMGPAVDAGLRARTWLAEHSDDEVLAVAWSCAPDVTEERHGRPGADDPSVILVRQGGGLRRVVRAGTVLAAYLGVADGTLTARAALDAIAGLLGLDEGEVRAEIVPQLRDLVADGLLQ</sequence>
<comment type="caution">
    <text evidence="7">The sequence shown here is derived from an EMBL/GenBank/DDBJ whole genome shotgun (WGS) entry which is preliminary data.</text>
</comment>
<keyword evidence="2 7" id="KW-0489">Methyltransferase</keyword>
<dbReference type="InterPro" id="IPR007848">
    <property type="entry name" value="Small_mtfrase_dom"/>
</dbReference>
<dbReference type="InterPro" id="IPR052190">
    <property type="entry name" value="Euk-Arch_PrmC-MTase"/>
</dbReference>
<dbReference type="PANTHER" id="PTHR45875">
    <property type="entry name" value="METHYLTRANSFERASE N6AMT1"/>
    <property type="match status" value="1"/>
</dbReference>
<evidence type="ECO:0000313" key="7">
    <source>
        <dbReference type="EMBL" id="TQN45288.1"/>
    </source>
</evidence>
<dbReference type="PANTHER" id="PTHR45875:SF1">
    <property type="entry name" value="METHYLTRANSFERASE N6AMT1"/>
    <property type="match status" value="1"/>
</dbReference>